<dbReference type="EMBL" id="JAPFIT010000022">
    <property type="protein sequence ID" value="MDC5742349.1"/>
    <property type="molecule type" value="Genomic_DNA"/>
</dbReference>
<accession>A0A178J3N1</accession>
<dbReference type="RefSeq" id="WP_069665528.1">
    <property type="nucleotide sequence ID" value="NZ_CM004621.1"/>
</dbReference>
<comment type="caution">
    <text evidence="2">The sequence shown here is derived from an EMBL/GenBank/DDBJ whole genome shotgun (WGS) entry which is preliminary data.</text>
</comment>
<dbReference type="EMBL" id="LUAX01000009">
    <property type="protein sequence ID" value="OAM96652.1"/>
    <property type="molecule type" value="Genomic_DNA"/>
</dbReference>
<dbReference type="Proteomes" id="UP000094761">
    <property type="component" value="Plasmid p57_like"/>
</dbReference>
<keyword evidence="2" id="KW-0614">Plasmid</keyword>
<dbReference type="Proteomes" id="UP001150001">
    <property type="component" value="Unassembled WGS sequence"/>
</dbReference>
<name>A0A178J3N1_9VIBR</name>
<reference evidence="2 3" key="1">
    <citation type="submission" date="2016-03" db="EMBL/GenBank/DDBJ databases">
        <title>Draft genome sequence of the Vibrio tubiashii subs. europaeus.</title>
        <authorList>
            <person name="Spinard E."/>
            <person name="Dubert J."/>
            <person name="Nelson D.R."/>
            <person name="Barja J.L."/>
        </authorList>
    </citation>
    <scope>NUCLEOTIDE SEQUENCE [LARGE SCALE GENOMIC DNA]</scope>
    <source>
        <strain evidence="3">PP-638</strain>
        <strain evidence="2">PP2-638</strain>
        <plasmid evidence="2">p57_like</plasmid>
        <plasmid evidence="3">Plasmid p57_like</plasmid>
    </source>
</reference>
<dbReference type="AlphaFoldDB" id="A0A178J3N1"/>
<geneLocation type="plasmid" evidence="2 3">
    <name>p57_like</name>
</geneLocation>
<evidence type="ECO:0000313" key="2">
    <source>
        <dbReference type="EMBL" id="OAM96652.1"/>
    </source>
</evidence>
<evidence type="ECO:0000313" key="1">
    <source>
        <dbReference type="EMBL" id="MDC5742349.1"/>
    </source>
</evidence>
<reference evidence="1" key="2">
    <citation type="submission" date="2022-11" db="EMBL/GenBank/DDBJ databases">
        <title>Role of the vibriolysin VemA secreted by the emergent pathogen Vibrio europaeus in the colonization of Manila clam mucus.</title>
        <authorList>
            <person name="Martinez C."/>
            <person name="Rodriguez S."/>
            <person name="Vences A."/>
            <person name="Barja J.L."/>
            <person name="Toranzo A.E."/>
            <person name="Dubert J."/>
        </authorList>
    </citation>
    <scope>NUCLEOTIDE SEQUENCE</scope>
    <source>
        <strain evidence="1">3454</strain>
    </source>
</reference>
<dbReference type="GeneID" id="78074038"/>
<evidence type="ECO:0000313" key="3">
    <source>
        <dbReference type="Proteomes" id="UP000094761"/>
    </source>
</evidence>
<keyword evidence="4" id="KW-1185">Reference proteome</keyword>
<organism evidence="2 3">
    <name type="scientific">Vibrio europaeus</name>
    <dbReference type="NCBI Taxonomy" id="300876"/>
    <lineage>
        <taxon>Bacteria</taxon>
        <taxon>Pseudomonadati</taxon>
        <taxon>Pseudomonadota</taxon>
        <taxon>Gammaproteobacteria</taxon>
        <taxon>Vibrionales</taxon>
        <taxon>Vibrionaceae</taxon>
        <taxon>Vibrio</taxon>
        <taxon>Vibrio oreintalis group</taxon>
    </lineage>
</organism>
<protein>
    <submittedName>
        <fullName evidence="2">Uncharacterized protein</fullName>
    </submittedName>
</protein>
<evidence type="ECO:0000313" key="4">
    <source>
        <dbReference type="Proteomes" id="UP001150001"/>
    </source>
</evidence>
<sequence>MARKTTLLSEYGCSLVLVEELGANGAVLSTSYEVIDVDGNIKSYSSKVAAKSAYANRVYEAEQRLGISSSPGMGM</sequence>
<dbReference type="OrthoDB" id="5905964at2"/>
<gene>
    <name evidence="2" type="ORF">AZ468_25115</name>
    <name evidence="1" type="ORF">OPW20_19945</name>
</gene>
<proteinExistence type="predicted"/>